<protein>
    <submittedName>
        <fullName evidence="2">Uncharacterized protein</fullName>
    </submittedName>
</protein>
<dbReference type="EMBL" id="VFIA01000077">
    <property type="protein sequence ID" value="MBC3795074.1"/>
    <property type="molecule type" value="Genomic_DNA"/>
</dbReference>
<organism evidence="2 3">
    <name type="scientific">Spirosoma utsteinense</name>
    <dbReference type="NCBI Taxonomy" id="2585773"/>
    <lineage>
        <taxon>Bacteria</taxon>
        <taxon>Pseudomonadati</taxon>
        <taxon>Bacteroidota</taxon>
        <taxon>Cytophagia</taxon>
        <taxon>Cytophagales</taxon>
        <taxon>Cytophagaceae</taxon>
        <taxon>Spirosoma</taxon>
    </lineage>
</organism>
<keyword evidence="3" id="KW-1185">Reference proteome</keyword>
<feature type="region of interest" description="Disordered" evidence="1">
    <location>
        <begin position="1"/>
        <end position="22"/>
    </location>
</feature>
<evidence type="ECO:0000313" key="2">
    <source>
        <dbReference type="EMBL" id="MBC3795074.1"/>
    </source>
</evidence>
<evidence type="ECO:0000256" key="1">
    <source>
        <dbReference type="SAM" id="MobiDB-lite"/>
    </source>
</evidence>
<proteinExistence type="predicted"/>
<feature type="region of interest" description="Disordered" evidence="1">
    <location>
        <begin position="43"/>
        <end position="73"/>
    </location>
</feature>
<evidence type="ECO:0000313" key="3">
    <source>
        <dbReference type="Proteomes" id="UP000700732"/>
    </source>
</evidence>
<gene>
    <name evidence="2" type="ORF">FH603_5607</name>
</gene>
<reference evidence="2 3" key="1">
    <citation type="submission" date="2019-06" db="EMBL/GenBank/DDBJ databases">
        <title>Spirosoma utsteinense sp. nov. isolated from Antarctic ice-free soils.</title>
        <authorList>
            <person name="Tahon G."/>
        </authorList>
    </citation>
    <scope>NUCLEOTIDE SEQUENCE [LARGE SCALE GENOMIC DNA]</scope>
    <source>
        <strain evidence="2 3">LMG 31447</strain>
    </source>
</reference>
<dbReference type="Proteomes" id="UP000700732">
    <property type="component" value="Unassembled WGS sequence"/>
</dbReference>
<feature type="compositionally biased region" description="Basic and acidic residues" evidence="1">
    <location>
        <begin position="53"/>
        <end position="73"/>
    </location>
</feature>
<dbReference type="RefSeq" id="WP_186742194.1">
    <property type="nucleotide sequence ID" value="NZ_VFIA01000077.1"/>
</dbReference>
<comment type="caution">
    <text evidence="2">The sequence shown here is derived from an EMBL/GenBank/DDBJ whole genome shotgun (WGS) entry which is preliminary data.</text>
</comment>
<accession>A0ABR6WEW1</accession>
<sequence length="73" mass="8472">MENKEPLEPIPPIQPGANSYNPKDIRRWGVKRFLDEVCPKEPFMIPDLGFTDEENRRMDEALDQERQATADGK</sequence>
<name>A0ABR6WEW1_9BACT</name>